<evidence type="ECO:0000313" key="5">
    <source>
        <dbReference type="Proteomes" id="UP000799770"/>
    </source>
</evidence>
<evidence type="ECO:0000256" key="1">
    <source>
        <dbReference type="ARBA" id="ARBA00035112"/>
    </source>
</evidence>
<feature type="region of interest" description="Disordered" evidence="2">
    <location>
        <begin position="1"/>
        <end position="23"/>
    </location>
</feature>
<organism evidence="4 5">
    <name type="scientific">Lophiotrema nucula</name>
    <dbReference type="NCBI Taxonomy" id="690887"/>
    <lineage>
        <taxon>Eukaryota</taxon>
        <taxon>Fungi</taxon>
        <taxon>Dikarya</taxon>
        <taxon>Ascomycota</taxon>
        <taxon>Pezizomycotina</taxon>
        <taxon>Dothideomycetes</taxon>
        <taxon>Pleosporomycetidae</taxon>
        <taxon>Pleosporales</taxon>
        <taxon>Lophiotremataceae</taxon>
        <taxon>Lophiotrema</taxon>
    </lineage>
</organism>
<keyword evidence="5" id="KW-1185">Reference proteome</keyword>
<accession>A0A6A5ZJ08</accession>
<dbReference type="OrthoDB" id="3687641at2759"/>
<dbReference type="PANTHER" id="PTHR33365">
    <property type="entry name" value="YALI0B05434P"/>
    <property type="match status" value="1"/>
</dbReference>
<feature type="transmembrane region" description="Helical" evidence="3">
    <location>
        <begin position="37"/>
        <end position="55"/>
    </location>
</feature>
<gene>
    <name evidence="4" type="ORF">BDV96DRAFT_642282</name>
</gene>
<proteinExistence type="inferred from homology"/>
<dbReference type="Proteomes" id="UP000799770">
    <property type="component" value="Unassembled WGS sequence"/>
</dbReference>
<keyword evidence="3" id="KW-0472">Membrane</keyword>
<reference evidence="4" key="1">
    <citation type="journal article" date="2020" name="Stud. Mycol.">
        <title>101 Dothideomycetes genomes: a test case for predicting lifestyles and emergence of pathogens.</title>
        <authorList>
            <person name="Haridas S."/>
            <person name="Albert R."/>
            <person name="Binder M."/>
            <person name="Bloem J."/>
            <person name="Labutti K."/>
            <person name="Salamov A."/>
            <person name="Andreopoulos B."/>
            <person name="Baker S."/>
            <person name="Barry K."/>
            <person name="Bills G."/>
            <person name="Bluhm B."/>
            <person name="Cannon C."/>
            <person name="Castanera R."/>
            <person name="Culley D."/>
            <person name="Daum C."/>
            <person name="Ezra D."/>
            <person name="Gonzalez J."/>
            <person name="Henrissat B."/>
            <person name="Kuo A."/>
            <person name="Liang C."/>
            <person name="Lipzen A."/>
            <person name="Lutzoni F."/>
            <person name="Magnuson J."/>
            <person name="Mondo S."/>
            <person name="Nolan M."/>
            <person name="Ohm R."/>
            <person name="Pangilinan J."/>
            <person name="Park H.-J."/>
            <person name="Ramirez L."/>
            <person name="Alfaro M."/>
            <person name="Sun H."/>
            <person name="Tritt A."/>
            <person name="Yoshinaga Y."/>
            <person name="Zwiers L.-H."/>
            <person name="Turgeon B."/>
            <person name="Goodwin S."/>
            <person name="Spatafora J."/>
            <person name="Crous P."/>
            <person name="Grigoriev I."/>
        </authorList>
    </citation>
    <scope>NUCLEOTIDE SEQUENCE</scope>
    <source>
        <strain evidence="4">CBS 627.86</strain>
    </source>
</reference>
<evidence type="ECO:0008006" key="6">
    <source>
        <dbReference type="Google" id="ProtNLM"/>
    </source>
</evidence>
<evidence type="ECO:0000313" key="4">
    <source>
        <dbReference type="EMBL" id="KAF2119245.1"/>
    </source>
</evidence>
<evidence type="ECO:0000256" key="2">
    <source>
        <dbReference type="SAM" id="MobiDB-lite"/>
    </source>
</evidence>
<evidence type="ECO:0000256" key="3">
    <source>
        <dbReference type="SAM" id="Phobius"/>
    </source>
</evidence>
<dbReference type="PANTHER" id="PTHR33365:SF12">
    <property type="entry name" value="TAT PATHWAY SIGNAL SEQUENCE"/>
    <property type="match status" value="1"/>
</dbReference>
<protein>
    <recommendedName>
        <fullName evidence="6">Tat pathway signal sequence</fullName>
    </recommendedName>
</protein>
<name>A0A6A5ZJ08_9PLEO</name>
<dbReference type="GO" id="GO:0043386">
    <property type="term" value="P:mycotoxin biosynthetic process"/>
    <property type="evidence" value="ECO:0007669"/>
    <property type="project" value="InterPro"/>
</dbReference>
<dbReference type="Pfam" id="PF11807">
    <property type="entry name" value="UstYa"/>
    <property type="match status" value="1"/>
</dbReference>
<keyword evidence="3" id="KW-1133">Transmembrane helix</keyword>
<dbReference type="AlphaFoldDB" id="A0A6A5ZJ08"/>
<sequence length="251" mass="28423">MEEGKGLLRGEDSESEGDVEEAQPSVSIARRRLRYQVLLHLVLVLSIAVNVLQALHHTTFVERLTIFPELKRLQQVVKNEHPEHGETFSAFQGPPSTLTAHAWNTLLQPFYFNATENEVSAGGLSPNVSVRVKDGGFLASLGVYHELHCLNQLRNFIYTHTGPPSFAENDMAYHGHLDHCIEVLRLSVMCAADLSFYTFTWPKEENFTFLDAHSKSPRKCVDWEQIQDWSTGRKISLTPTVLYPDEEESSE</sequence>
<dbReference type="EMBL" id="ML977315">
    <property type="protein sequence ID" value="KAF2119245.1"/>
    <property type="molecule type" value="Genomic_DNA"/>
</dbReference>
<dbReference type="InterPro" id="IPR021765">
    <property type="entry name" value="UstYa-like"/>
</dbReference>
<comment type="similarity">
    <text evidence="1">Belongs to the ustYa family.</text>
</comment>
<keyword evidence="3" id="KW-0812">Transmembrane</keyword>
<feature type="compositionally biased region" description="Basic and acidic residues" evidence="2">
    <location>
        <begin position="1"/>
        <end position="12"/>
    </location>
</feature>